<comment type="similarity">
    <text evidence="2">Belongs to the LplA family.</text>
</comment>
<evidence type="ECO:0000256" key="2">
    <source>
        <dbReference type="ARBA" id="ARBA00008242"/>
    </source>
</evidence>
<keyword evidence="5" id="KW-1185">Reference proteome</keyword>
<dbReference type="Gene3D" id="3.30.930.10">
    <property type="entry name" value="Bira Bifunctional Protein, Domain 2"/>
    <property type="match status" value="2"/>
</dbReference>
<name>A0ABR1AER3_POLSC</name>
<dbReference type="SUPFAM" id="SSF55681">
    <property type="entry name" value="Class II aaRS and biotin synthetases"/>
    <property type="match status" value="2"/>
</dbReference>
<dbReference type="PROSITE" id="PS51733">
    <property type="entry name" value="BPL_LPL_CATALYTIC"/>
    <property type="match status" value="1"/>
</dbReference>
<reference evidence="4 5" key="1">
    <citation type="submission" date="2023-09" db="EMBL/GenBank/DDBJ databases">
        <title>Genomes of two closely related lineages of the louse Polyplax serrata with different host specificities.</title>
        <authorList>
            <person name="Martinu J."/>
            <person name="Tarabai H."/>
            <person name="Stefka J."/>
            <person name="Hypsa V."/>
        </authorList>
    </citation>
    <scope>NUCLEOTIDE SEQUENCE [LARGE SCALE GENOMIC DNA]</scope>
    <source>
        <strain evidence="4">98ZLc_SE</strain>
    </source>
</reference>
<dbReference type="Gene3D" id="3.30.390.50">
    <property type="entry name" value="CO dehydrogenase flavoprotein, C-terminal domain"/>
    <property type="match status" value="1"/>
</dbReference>
<dbReference type="Pfam" id="PF21948">
    <property type="entry name" value="LplA-B_cat"/>
    <property type="match status" value="2"/>
</dbReference>
<dbReference type="InterPro" id="IPR045864">
    <property type="entry name" value="aa-tRNA-synth_II/BPL/LPL"/>
</dbReference>
<dbReference type="CDD" id="cd16443">
    <property type="entry name" value="LplA"/>
    <property type="match status" value="1"/>
</dbReference>
<dbReference type="InterPro" id="IPR004562">
    <property type="entry name" value="LipoylTrfase_LipoateP_Ligase"/>
</dbReference>
<evidence type="ECO:0000259" key="3">
    <source>
        <dbReference type="PROSITE" id="PS51733"/>
    </source>
</evidence>
<evidence type="ECO:0000256" key="1">
    <source>
        <dbReference type="ARBA" id="ARBA00005085"/>
    </source>
</evidence>
<dbReference type="InterPro" id="IPR004143">
    <property type="entry name" value="BPL_LPL_catalytic"/>
</dbReference>
<proteinExistence type="inferred from homology"/>
<organism evidence="4 5">
    <name type="scientific">Polyplax serrata</name>
    <name type="common">Common mouse louse</name>
    <dbReference type="NCBI Taxonomy" id="468196"/>
    <lineage>
        <taxon>Eukaryota</taxon>
        <taxon>Metazoa</taxon>
        <taxon>Ecdysozoa</taxon>
        <taxon>Arthropoda</taxon>
        <taxon>Hexapoda</taxon>
        <taxon>Insecta</taxon>
        <taxon>Pterygota</taxon>
        <taxon>Neoptera</taxon>
        <taxon>Paraneoptera</taxon>
        <taxon>Psocodea</taxon>
        <taxon>Troctomorpha</taxon>
        <taxon>Phthiraptera</taxon>
        <taxon>Anoplura</taxon>
        <taxon>Polyplacidae</taxon>
        <taxon>Polyplax</taxon>
    </lineage>
</organism>
<evidence type="ECO:0000313" key="4">
    <source>
        <dbReference type="EMBL" id="KAK6617984.1"/>
    </source>
</evidence>
<gene>
    <name evidence="4" type="ORF">RUM44_002426</name>
</gene>
<dbReference type="EMBL" id="JAWJWF010000050">
    <property type="protein sequence ID" value="KAK6617984.1"/>
    <property type="molecule type" value="Genomic_DNA"/>
</dbReference>
<dbReference type="PANTHER" id="PTHR12561:SF3">
    <property type="entry name" value="LIPOYLTRANSFERASE 1, MITOCHONDRIAL"/>
    <property type="match status" value="1"/>
</dbReference>
<comment type="caution">
    <text evidence="4">The sequence shown here is derived from an EMBL/GenBank/DDBJ whole genome shotgun (WGS) entry which is preliminary data.</text>
</comment>
<evidence type="ECO:0000313" key="5">
    <source>
        <dbReference type="Proteomes" id="UP001359485"/>
    </source>
</evidence>
<sequence>MAFIISKSVFGLDGAREYRKFAVVLNGTANYFARYLSTEKRQWSSQITKNEDDISKSVFVSQSNDIFTNLAIENWLYKHKDFNKHHVLLIWRNDPCVVIGRHQNPWVESNIKYLGENGMDLARRNSGGESHFVEDLRPAEAKVSSKPLVTQFPLLFSLFLGGTVYHDRGNINLSFFTPRERYNRKHNLRLIKQALKKEFNLDIEISDKDDLLLDNMKVSGTASKLGRPNAYHHCTLLVNANKSHLKETLNVNKSEFQTNATKSVPSHTKNLVESNAHVSFERLLPAIGWEFLRTTAISQMDGGTELINKQIGFHLINPIEHWFPGLNELRDEFTSWDWRFGKTPKFTVTRSFPIPADSPDKVTGPKMNVSLRVEKGEILDISVKLPPGMTESVMSWCDHFSSLQGKKYSSQTFELIEKSLSVIEKEKVKEALRA</sequence>
<comment type="pathway">
    <text evidence="1">Protein modification; protein lipoylation via exogenous pathway; protein N(6)-(lipoyl)lysine from lipoate: step 2/2.</text>
</comment>
<dbReference type="Proteomes" id="UP001359485">
    <property type="component" value="Unassembled WGS sequence"/>
</dbReference>
<protein>
    <recommendedName>
        <fullName evidence="3">BPL/LPL catalytic domain-containing protein</fullName>
    </recommendedName>
</protein>
<dbReference type="PANTHER" id="PTHR12561">
    <property type="entry name" value="LIPOATE-PROTEIN LIGASE"/>
    <property type="match status" value="1"/>
</dbReference>
<accession>A0ABR1AER3</accession>
<feature type="domain" description="BPL/LPL catalytic" evidence="3">
    <location>
        <begin position="82"/>
        <end position="299"/>
    </location>
</feature>